<dbReference type="PROSITE" id="PS00061">
    <property type="entry name" value="ADH_SHORT"/>
    <property type="match status" value="1"/>
</dbReference>
<dbReference type="AlphaFoldDB" id="A0A2A2F951"/>
<sequence length="264" mass="29077">MSNEHNTTNLTVWLTGATSGIGLAVLAELVRQGHRVIATGRNRDRLNEIVAEYGNAVTPLAGDVTNPQDCRYFREQLHAMAPIDWAILNAGTCEYMDVSDFDAELVSRVVNTNIVGTARAIEAVLPVLRSSQSRECRPLLAVVGSSAWWFPFTRAEAYGASKAGLAYLAESLRADLAGEGIDVSLISPGFVRTPLTDQNDFSMPFLMEAEDAARIMVRDLTRHRPDIHFPRRFTLMLKLLACLPRSLRDRMAAAMSRNAKESNG</sequence>
<dbReference type="Pfam" id="PF00106">
    <property type="entry name" value="adh_short"/>
    <property type="match status" value="1"/>
</dbReference>
<dbReference type="GO" id="GO:0016491">
    <property type="term" value="F:oxidoreductase activity"/>
    <property type="evidence" value="ECO:0007669"/>
    <property type="project" value="UniProtKB-KW"/>
</dbReference>
<gene>
    <name evidence="3" type="ORF">CK501_06205</name>
</gene>
<reference evidence="3 4" key="1">
    <citation type="submission" date="2017-08" db="EMBL/GenBank/DDBJ databases">
        <title>Halovibrio sewagensis sp. nov., isolated from wastewater of high salinity.</title>
        <authorList>
            <person name="Dong X."/>
            <person name="Zhang G."/>
        </authorList>
    </citation>
    <scope>NUCLEOTIDE SEQUENCE [LARGE SCALE GENOMIC DNA]</scope>
    <source>
        <strain evidence="3 4">YL5-2</strain>
    </source>
</reference>
<dbReference type="PRINTS" id="PR00081">
    <property type="entry name" value="GDHRDH"/>
</dbReference>
<dbReference type="SUPFAM" id="SSF51735">
    <property type="entry name" value="NAD(P)-binding Rossmann-fold domains"/>
    <property type="match status" value="1"/>
</dbReference>
<accession>A0A2A2F951</accession>
<evidence type="ECO:0000313" key="4">
    <source>
        <dbReference type="Proteomes" id="UP000218896"/>
    </source>
</evidence>
<dbReference type="Gene3D" id="3.40.50.720">
    <property type="entry name" value="NAD(P)-binding Rossmann-like Domain"/>
    <property type="match status" value="1"/>
</dbReference>
<evidence type="ECO:0000256" key="2">
    <source>
        <dbReference type="ARBA" id="ARBA00023002"/>
    </source>
</evidence>
<protein>
    <submittedName>
        <fullName evidence="3">Short-chain dehydrogenase</fullName>
    </submittedName>
</protein>
<comment type="similarity">
    <text evidence="1">Belongs to the short-chain dehydrogenases/reductases (SDR) family.</text>
</comment>
<dbReference type="Proteomes" id="UP000218896">
    <property type="component" value="Unassembled WGS sequence"/>
</dbReference>
<dbReference type="InterPro" id="IPR002347">
    <property type="entry name" value="SDR_fam"/>
</dbReference>
<evidence type="ECO:0000313" key="3">
    <source>
        <dbReference type="EMBL" id="PAU81149.1"/>
    </source>
</evidence>
<keyword evidence="2" id="KW-0560">Oxidoreductase</keyword>
<comment type="caution">
    <text evidence="3">The sequence shown here is derived from an EMBL/GenBank/DDBJ whole genome shotgun (WGS) entry which is preliminary data.</text>
</comment>
<dbReference type="PANTHER" id="PTHR44196:SF1">
    <property type="entry name" value="DEHYDROGENASE_REDUCTASE SDR FAMILY MEMBER 7B"/>
    <property type="match status" value="1"/>
</dbReference>
<organism evidence="3 4">
    <name type="scientific">Halovibrio salipaludis</name>
    <dbReference type="NCBI Taxonomy" id="2032626"/>
    <lineage>
        <taxon>Bacteria</taxon>
        <taxon>Pseudomonadati</taxon>
        <taxon>Pseudomonadota</taxon>
        <taxon>Gammaproteobacteria</taxon>
        <taxon>Oceanospirillales</taxon>
        <taxon>Halomonadaceae</taxon>
        <taxon>Halovibrio</taxon>
    </lineage>
</organism>
<evidence type="ECO:0000256" key="1">
    <source>
        <dbReference type="ARBA" id="ARBA00006484"/>
    </source>
</evidence>
<name>A0A2A2F951_9GAMM</name>
<proteinExistence type="inferred from homology"/>
<dbReference type="PANTHER" id="PTHR44196">
    <property type="entry name" value="DEHYDROGENASE/REDUCTASE SDR FAMILY MEMBER 7B"/>
    <property type="match status" value="1"/>
</dbReference>
<keyword evidence="4" id="KW-1185">Reference proteome</keyword>
<dbReference type="InterPro" id="IPR036291">
    <property type="entry name" value="NAD(P)-bd_dom_sf"/>
</dbReference>
<dbReference type="GO" id="GO:0016020">
    <property type="term" value="C:membrane"/>
    <property type="evidence" value="ECO:0007669"/>
    <property type="project" value="TreeGrafter"/>
</dbReference>
<dbReference type="OrthoDB" id="335726at2"/>
<dbReference type="RefSeq" id="WP_095616876.1">
    <property type="nucleotide sequence ID" value="NZ_NSKD01000002.1"/>
</dbReference>
<dbReference type="InterPro" id="IPR020904">
    <property type="entry name" value="Sc_DH/Rdtase_CS"/>
</dbReference>
<dbReference type="EMBL" id="NSKD01000002">
    <property type="protein sequence ID" value="PAU81149.1"/>
    <property type="molecule type" value="Genomic_DNA"/>
</dbReference>